<dbReference type="InterPro" id="IPR015021">
    <property type="entry name" value="C11orf54_DUF1907"/>
</dbReference>
<dbReference type="AlphaFoldDB" id="A0A1X7V9X8"/>
<keyword evidence="9" id="KW-1185">Reference proteome</keyword>
<sequence length="318" mass="34426">MSSSSFPVEKRQLHTPDLSHVAQVIESGLKENFKEASVNVVDCPDLTSSPWQLAAPGLGGAPRLLDVGGVPYLMPLIQREKVYDLAQVASLAGLPNGFILGAGAGSYRVAGVNCEMMANIKFSDPDSGAPHNIGSYSAKVSTEDGSAIIEKFPYTEAGPLANLLLCEGTPGAPVLEIKARKRVGEENFVTCMRKSLAAYFGEGPVGLGGVFMIKKGKAKLHIMPDFSQTPLTTNEGVNKWLQFYNMSSPLTCLSVFISCDPGLDLRVEHTHCFSSHGDGGHYHYDVTPQEVEYHGYYVIAEEIVRIDRPIKTHQIGRD</sequence>
<keyword evidence="4" id="KW-0378">Hydrolase</keyword>
<feature type="domain" description="DUF1907" evidence="7">
    <location>
        <begin position="24"/>
        <end position="306"/>
    </location>
</feature>
<dbReference type="CDD" id="cd17298">
    <property type="entry name" value="DUF1907"/>
    <property type="match status" value="1"/>
</dbReference>
<evidence type="ECO:0000259" key="7">
    <source>
        <dbReference type="SMART" id="SM01168"/>
    </source>
</evidence>
<evidence type="ECO:0000256" key="1">
    <source>
        <dbReference type="ARBA" id="ARBA00004123"/>
    </source>
</evidence>
<dbReference type="PANTHER" id="PTHR13204">
    <property type="entry name" value="PTD012 PROTEIN"/>
    <property type="match status" value="1"/>
</dbReference>
<dbReference type="GO" id="GO:0008270">
    <property type="term" value="F:zinc ion binding"/>
    <property type="evidence" value="ECO:0007669"/>
    <property type="project" value="TreeGrafter"/>
</dbReference>
<comment type="subunit">
    <text evidence="2">Monomer.</text>
</comment>
<dbReference type="SMART" id="SM01168">
    <property type="entry name" value="DUF1907"/>
    <property type="match status" value="1"/>
</dbReference>
<dbReference type="GO" id="GO:0016788">
    <property type="term" value="F:hydrolase activity, acting on ester bonds"/>
    <property type="evidence" value="ECO:0007669"/>
    <property type="project" value="TreeGrafter"/>
</dbReference>
<evidence type="ECO:0000256" key="4">
    <source>
        <dbReference type="ARBA" id="ARBA00022801"/>
    </source>
</evidence>
<keyword evidence="5" id="KW-0862">Zinc</keyword>
<dbReference type="InParanoid" id="A0A1X7V9X8"/>
<gene>
    <name evidence="8" type="primary">100635392</name>
</gene>
<evidence type="ECO:0000256" key="2">
    <source>
        <dbReference type="ARBA" id="ARBA00011245"/>
    </source>
</evidence>
<keyword evidence="6" id="KW-0539">Nucleus</keyword>
<name>A0A1X7V9X8_AMPQE</name>
<dbReference type="PANTHER" id="PTHR13204:SF1">
    <property type="entry name" value="ESTER HYDROLASE C11ORF54"/>
    <property type="match status" value="1"/>
</dbReference>
<dbReference type="KEGG" id="aqu:100635392"/>
<evidence type="ECO:0000256" key="6">
    <source>
        <dbReference type="ARBA" id="ARBA00023242"/>
    </source>
</evidence>
<comment type="subcellular location">
    <subcellularLocation>
        <location evidence="1">Nucleus</location>
    </subcellularLocation>
</comment>
<evidence type="ECO:0000313" key="8">
    <source>
        <dbReference type="EnsemblMetazoa" id="Aqu2.1.36564_001"/>
    </source>
</evidence>
<evidence type="ECO:0000256" key="3">
    <source>
        <dbReference type="ARBA" id="ARBA00022723"/>
    </source>
</evidence>
<accession>A0A1X7V9X8</accession>
<reference evidence="8" key="2">
    <citation type="submission" date="2017-05" db="UniProtKB">
        <authorList>
            <consortium name="EnsemblMetazoa"/>
        </authorList>
    </citation>
    <scope>IDENTIFICATION</scope>
</reference>
<dbReference type="Pfam" id="PF08925">
    <property type="entry name" value="DUF1907"/>
    <property type="match status" value="1"/>
</dbReference>
<organism evidence="8">
    <name type="scientific">Amphimedon queenslandica</name>
    <name type="common">Sponge</name>
    <dbReference type="NCBI Taxonomy" id="400682"/>
    <lineage>
        <taxon>Eukaryota</taxon>
        <taxon>Metazoa</taxon>
        <taxon>Porifera</taxon>
        <taxon>Demospongiae</taxon>
        <taxon>Heteroscleromorpha</taxon>
        <taxon>Haplosclerida</taxon>
        <taxon>Niphatidae</taxon>
        <taxon>Amphimedon</taxon>
    </lineage>
</organism>
<dbReference type="GO" id="GO:0005634">
    <property type="term" value="C:nucleus"/>
    <property type="evidence" value="ECO:0007669"/>
    <property type="project" value="UniProtKB-SubCell"/>
</dbReference>
<dbReference type="SUPFAM" id="SSF117856">
    <property type="entry name" value="AF0104/ALDC/Ptd012-like"/>
    <property type="match status" value="1"/>
</dbReference>
<proteinExistence type="predicted"/>
<dbReference type="EnsemblMetazoa" id="XM_003385184.3">
    <property type="protein sequence ID" value="XP_003385232.1"/>
    <property type="gene ID" value="LOC100635392"/>
</dbReference>
<dbReference type="EnsemblMetazoa" id="Aqu2.1.36564_001">
    <property type="protein sequence ID" value="Aqu2.1.36564_001"/>
    <property type="gene ID" value="Aqu2.1.36564"/>
</dbReference>
<evidence type="ECO:0000256" key="5">
    <source>
        <dbReference type="ARBA" id="ARBA00022833"/>
    </source>
</evidence>
<keyword evidence="3" id="KW-0479">Metal-binding</keyword>
<dbReference type="OrthoDB" id="5119241at2759"/>
<dbReference type="Proteomes" id="UP000007879">
    <property type="component" value="Unassembled WGS sequence"/>
</dbReference>
<reference evidence="9" key="1">
    <citation type="journal article" date="2010" name="Nature">
        <title>The Amphimedon queenslandica genome and the evolution of animal complexity.</title>
        <authorList>
            <person name="Srivastava M."/>
            <person name="Simakov O."/>
            <person name="Chapman J."/>
            <person name="Fahey B."/>
            <person name="Gauthier M.E."/>
            <person name="Mitros T."/>
            <person name="Richards G.S."/>
            <person name="Conaco C."/>
            <person name="Dacre M."/>
            <person name="Hellsten U."/>
            <person name="Larroux C."/>
            <person name="Putnam N.H."/>
            <person name="Stanke M."/>
            <person name="Adamska M."/>
            <person name="Darling A."/>
            <person name="Degnan S.M."/>
            <person name="Oakley T.H."/>
            <person name="Plachetzki D.C."/>
            <person name="Zhai Y."/>
            <person name="Adamski M."/>
            <person name="Calcino A."/>
            <person name="Cummins S.F."/>
            <person name="Goodstein D.M."/>
            <person name="Harris C."/>
            <person name="Jackson D.J."/>
            <person name="Leys S.P."/>
            <person name="Shu S."/>
            <person name="Woodcroft B.J."/>
            <person name="Vervoort M."/>
            <person name="Kosik K.S."/>
            <person name="Manning G."/>
            <person name="Degnan B.M."/>
            <person name="Rokhsar D.S."/>
        </authorList>
    </citation>
    <scope>NUCLEOTIDE SEQUENCE [LARGE SCALE GENOMIC DNA]</scope>
</reference>
<evidence type="ECO:0000313" key="9">
    <source>
        <dbReference type="Proteomes" id="UP000007879"/>
    </source>
</evidence>
<protein>
    <recommendedName>
        <fullName evidence="7">DUF1907 domain-containing protein</fullName>
    </recommendedName>
</protein>